<dbReference type="InterPro" id="IPR043550">
    <property type="entry name" value="EHMT1/EHMT2"/>
</dbReference>
<dbReference type="Gene3D" id="1.25.40.20">
    <property type="entry name" value="Ankyrin repeat-containing domain"/>
    <property type="match status" value="1"/>
</dbReference>
<dbReference type="GO" id="GO:0002039">
    <property type="term" value="F:p53 binding"/>
    <property type="evidence" value="ECO:0007669"/>
    <property type="project" value="InterPro"/>
</dbReference>
<feature type="repeat" description="ANK" evidence="5">
    <location>
        <begin position="1269"/>
        <end position="1301"/>
    </location>
</feature>
<dbReference type="OrthoDB" id="616263at2759"/>
<dbReference type="GO" id="GO:0046974">
    <property type="term" value="F:histone H3K9 methyltransferase activity"/>
    <property type="evidence" value="ECO:0007669"/>
    <property type="project" value="TreeGrafter"/>
</dbReference>
<dbReference type="CDD" id="cd20905">
    <property type="entry name" value="EHMT_ZBD"/>
    <property type="match status" value="1"/>
</dbReference>
<keyword evidence="2" id="KW-0158">Chromosome</keyword>
<dbReference type="SMART" id="SM00317">
    <property type="entry name" value="SET"/>
    <property type="match status" value="1"/>
</dbReference>
<dbReference type="STRING" id="6573.A0A210PLX2"/>
<accession>A0A210PLX2</accession>
<feature type="region of interest" description="Disordered" evidence="6">
    <location>
        <begin position="120"/>
        <end position="316"/>
    </location>
</feature>
<feature type="compositionally biased region" description="Polar residues" evidence="6">
    <location>
        <begin position="192"/>
        <end position="275"/>
    </location>
</feature>
<dbReference type="SMART" id="SM00248">
    <property type="entry name" value="ANK"/>
    <property type="match status" value="6"/>
</dbReference>
<feature type="compositionally biased region" description="Basic residues" evidence="6">
    <location>
        <begin position="505"/>
        <end position="514"/>
    </location>
</feature>
<feature type="compositionally biased region" description="Polar residues" evidence="6">
    <location>
        <begin position="138"/>
        <end position="152"/>
    </location>
</feature>
<organism evidence="9 10">
    <name type="scientific">Mizuhopecten yessoensis</name>
    <name type="common">Japanese scallop</name>
    <name type="synonym">Patinopecten yessoensis</name>
    <dbReference type="NCBI Taxonomy" id="6573"/>
    <lineage>
        <taxon>Eukaryota</taxon>
        <taxon>Metazoa</taxon>
        <taxon>Spiralia</taxon>
        <taxon>Lophotrochozoa</taxon>
        <taxon>Mollusca</taxon>
        <taxon>Bivalvia</taxon>
        <taxon>Autobranchia</taxon>
        <taxon>Pteriomorphia</taxon>
        <taxon>Pectinida</taxon>
        <taxon>Pectinoidea</taxon>
        <taxon>Pectinidae</taxon>
        <taxon>Mizuhopecten</taxon>
    </lineage>
</organism>
<dbReference type="InterPro" id="IPR047762">
    <property type="entry name" value="EHMT_CRR"/>
</dbReference>
<feature type="region of interest" description="Disordered" evidence="6">
    <location>
        <begin position="341"/>
        <end position="458"/>
    </location>
</feature>
<keyword evidence="3 9" id="KW-0489">Methyltransferase</keyword>
<dbReference type="SMART" id="SM00468">
    <property type="entry name" value="PreSET"/>
    <property type="match status" value="1"/>
</dbReference>
<dbReference type="SUPFAM" id="SSF82199">
    <property type="entry name" value="SET domain"/>
    <property type="match status" value="1"/>
</dbReference>
<feature type="compositionally biased region" description="Polar residues" evidence="6">
    <location>
        <begin position="428"/>
        <end position="438"/>
    </location>
</feature>
<dbReference type="FunFam" id="2.170.270.10:FF:000005">
    <property type="entry name" value="Euchromatic histone-lysine N-methyltransferase 2"/>
    <property type="match status" value="1"/>
</dbReference>
<keyword evidence="5" id="KW-0040">ANK repeat</keyword>
<evidence type="ECO:0000256" key="6">
    <source>
        <dbReference type="SAM" id="MobiDB-lite"/>
    </source>
</evidence>
<feature type="compositionally biased region" description="Basic and acidic residues" evidence="6">
    <location>
        <begin position="487"/>
        <end position="496"/>
    </location>
</feature>
<feature type="compositionally biased region" description="Basic and acidic residues" evidence="6">
    <location>
        <begin position="740"/>
        <end position="754"/>
    </location>
</feature>
<feature type="repeat" description="ANK" evidence="5">
    <location>
        <begin position="1336"/>
        <end position="1368"/>
    </location>
</feature>
<evidence type="ECO:0000256" key="3">
    <source>
        <dbReference type="ARBA" id="ARBA00022603"/>
    </source>
</evidence>
<sequence>MADTENRNKQENAATIGESLNVDFAGAKEGGALAIMKTPEVVLNGSKLLDESNPEKVAEISKSPATNGYLSDTGTESKGDGPGDGVLATGKSDVQDVDKLKKKTIINGNIAPIISIETLATDNKNTSEQVKHDVINPESETVNDSPMISSSKHPAPSEKIVSPQLDCEQNGHPPSEEAQDGLTVSRLLGAGSPSTDVSGTGPTENPETVSGSVSTRTCRSRSKTPVTTRSRSGTPVSVAGTASSIEDSRSSTPVSTAISSCTSVVSDGSRSTTPDPISKMKTDPDKVQSDSSIQGILAKEEEDEKEKDSIISTEKPKDMCVKESSVIENVVNTTEIKTIELSSESTDAVQTSVNKTEMADPPLETNPPCDTHSEDQDSLDAKLRSQSARSSEERSFIGNVRSSEERYLGSPLGNLSGCRSSEERSLDSTDSAMSNKSRTIVPKARKSGFPSSSRRKRDLLLPNNVIVKLPDFDNPIQIDSRTLEKISRLGKMENKHKGAGPSKFHDKHLPKKSSPKLSSKRSSPILSSPSKKFPYKRRKRKLGGYKLPNEIRKGKTGKKKNDSESGKDTKGSDCDDSIDGQMVVDFNDSQDTASDTSAMDVDNNLCVEHKSQELSVPGRMAIKVEADIHNEHFSVASESDRVLNNSAFAPTSPEASKDGSTKSVWDIFKHSTNVTPKSKNTLGSTRSTKGACVRKLEKMGKELHKGKTMDAYLLGNHPKSEPDTETKVSESIVMNTPSSHKVDSDETRKRKKIEDDDSDEEVTIRSRPMSTPQSPFQHQSGKKLKLEDTRKTLITVLNTPPGSMPTPTGLRSLLPRSLMGSPTNSMPKLETHTAMQNVIASNNPPKLIVLSSGSLSNSLQQPPFSSSIAMVTKPLTTGATPPISSPLCIKSNNSQMEMTPQGRAPVLKNLLTENMGRVVCLGGGEPESEKENSSDSLPSSMSYPVTPPKTPDDQHSEDLSSVPIKSGIDYIQAPPGPTPPDKDIIPLCCCKINGASFKKLGCSTTYCQALDSIDGKVMGCCNKVTSSQLVRPGVKIPFMALCEAHRKRLRLHQCCPGCGHFCTQGKFYHCRKEGAVSVHHFHKQCQVLKGGKYYCPHCGEESQQFEVSLSLEEPGTESLTDEKPNARAAHINRAKMSIHANTYRSFLKPDKDPSEDQITASHKLSNERTLSTGGVPIGPDKNALEKVINSLAMERPLKYRKLPKSMYNPAYEGDLEKIIYMIVDGFEPDEKYEDFDNQTSLHAAAIGGSLPIVHLLVQAGASIHRIDKEMKTPMMYAAENNHINIVQYFLKMNADVTLRAEDGMTVLHYAAKAGHVGVIKLLLEADKIDINVQDDGGWTPIIWASEHRYVNAVKYLVKNGADPNLKDKEENTSLHWAAFSGSVDIAEIFLNAGCDLETPNEHGDRPLHIAARQDHYECVVLFLARGADVEAKNNENEVPIQCCLNENSPVWLALRVNKQLKGFAAARMGRPERLIHRDVSMGRENIPIAVVNGADDDPIPTDFQYITENVETADLNINRTISSLQSCRCSDNCSSMFCVCGRNSVKCWYDRGCRLLPDFNMLEPPLIFECNKGCRCWSTCNNRVVQMGIASRLQMVKTNGRGWGVKSLLDIPKGMFICEYIGELISDSEADSREDDSYLFDLDNRDGDTYCIDARRYGNISRFVNHLCEPNLIPVKVFVEHQDLRFPRICFFSSRDIKADEELGFDYGEKFWMIKWKQFTCACGSPKCKYSSETIQKTLEDYRLRHEDEGTGEGGTT</sequence>
<dbReference type="PROSITE" id="PS50088">
    <property type="entry name" value="ANK_REPEAT"/>
    <property type="match status" value="6"/>
</dbReference>
<dbReference type="GO" id="GO:0008270">
    <property type="term" value="F:zinc ion binding"/>
    <property type="evidence" value="ECO:0007669"/>
    <property type="project" value="InterPro"/>
</dbReference>
<feature type="compositionally biased region" description="Polar residues" evidence="6">
    <location>
        <begin position="768"/>
        <end position="779"/>
    </location>
</feature>
<proteinExistence type="predicted"/>
<dbReference type="PANTHER" id="PTHR46307:SF4">
    <property type="entry name" value="G9A, ISOFORM B"/>
    <property type="match status" value="1"/>
</dbReference>
<dbReference type="Pfam" id="PF12796">
    <property type="entry name" value="Ank_2"/>
    <property type="match status" value="1"/>
</dbReference>
<evidence type="ECO:0000256" key="1">
    <source>
        <dbReference type="ARBA" id="ARBA00004286"/>
    </source>
</evidence>
<dbReference type="Pfam" id="PF13857">
    <property type="entry name" value="Ank_5"/>
    <property type="match status" value="1"/>
</dbReference>
<feature type="compositionally biased region" description="Basic and acidic residues" evidence="6">
    <location>
        <begin position="50"/>
        <end position="59"/>
    </location>
</feature>
<feature type="compositionally biased region" description="Basic and acidic residues" evidence="6">
    <location>
        <begin position="549"/>
        <end position="573"/>
    </location>
</feature>
<dbReference type="PROSITE" id="PS50280">
    <property type="entry name" value="SET"/>
    <property type="match status" value="1"/>
</dbReference>
<evidence type="ECO:0000256" key="2">
    <source>
        <dbReference type="ARBA" id="ARBA00022454"/>
    </source>
</evidence>
<dbReference type="GO" id="GO:0000785">
    <property type="term" value="C:chromatin"/>
    <property type="evidence" value="ECO:0007669"/>
    <property type="project" value="TreeGrafter"/>
</dbReference>
<dbReference type="Gene3D" id="2.170.270.10">
    <property type="entry name" value="SET domain"/>
    <property type="match status" value="1"/>
</dbReference>
<evidence type="ECO:0000259" key="7">
    <source>
        <dbReference type="PROSITE" id="PS50280"/>
    </source>
</evidence>
<name>A0A210PLX2_MIZYE</name>
<evidence type="ECO:0000259" key="8">
    <source>
        <dbReference type="PROSITE" id="PS50867"/>
    </source>
</evidence>
<feature type="compositionally biased region" description="Basic and acidic residues" evidence="6">
    <location>
        <begin position="718"/>
        <end position="728"/>
    </location>
</feature>
<feature type="repeat" description="ANK" evidence="5">
    <location>
        <begin position="1236"/>
        <end position="1268"/>
    </location>
</feature>
<dbReference type="InterPro" id="IPR007728">
    <property type="entry name" value="Pre-SET_dom"/>
</dbReference>
<feature type="domain" description="SET" evidence="7">
    <location>
        <begin position="1591"/>
        <end position="1708"/>
    </location>
</feature>
<feature type="compositionally biased region" description="Basic residues" evidence="6">
    <location>
        <begin position="533"/>
        <end position="543"/>
    </location>
</feature>
<gene>
    <name evidence="9" type="ORF">KP79_PYT04695</name>
</gene>
<feature type="domain" description="Pre-SET" evidence="8">
    <location>
        <begin position="1525"/>
        <end position="1588"/>
    </location>
</feature>
<evidence type="ECO:0000256" key="4">
    <source>
        <dbReference type="ARBA" id="ARBA00022691"/>
    </source>
</evidence>
<evidence type="ECO:0000313" key="9">
    <source>
        <dbReference type="EMBL" id="OWF37464.1"/>
    </source>
</evidence>
<dbReference type="PRINTS" id="PR01415">
    <property type="entry name" value="ANKYRIN"/>
</dbReference>
<dbReference type="InterPro" id="IPR001214">
    <property type="entry name" value="SET_dom"/>
</dbReference>
<dbReference type="GO" id="GO:0000122">
    <property type="term" value="P:negative regulation of transcription by RNA polymerase II"/>
    <property type="evidence" value="ECO:0007669"/>
    <property type="project" value="TreeGrafter"/>
</dbReference>
<feature type="region of interest" description="Disordered" evidence="6">
    <location>
        <begin position="487"/>
        <end position="580"/>
    </location>
</feature>
<keyword evidence="10" id="KW-1185">Reference proteome</keyword>
<feature type="compositionally biased region" description="Basic and acidic residues" evidence="6">
    <location>
        <begin position="371"/>
        <end position="383"/>
    </location>
</feature>
<feature type="region of interest" description="Disordered" evidence="6">
    <location>
        <begin position="712"/>
        <end position="783"/>
    </location>
</feature>
<feature type="repeat" description="ANK" evidence="5">
    <location>
        <begin position="1369"/>
        <end position="1401"/>
    </location>
</feature>
<feature type="region of interest" description="Disordered" evidence="6">
    <location>
        <begin position="50"/>
        <end position="90"/>
    </location>
</feature>
<protein>
    <submittedName>
        <fullName evidence="9">Histone-lysine N-methyltransferase EHMT2</fullName>
    </submittedName>
</protein>
<feature type="repeat" description="ANK" evidence="5">
    <location>
        <begin position="1402"/>
        <end position="1434"/>
    </location>
</feature>
<dbReference type="PROSITE" id="PS50297">
    <property type="entry name" value="ANK_REP_REGION"/>
    <property type="match status" value="6"/>
</dbReference>
<feature type="region of interest" description="Disordered" evidence="6">
    <location>
        <begin position="919"/>
        <end position="960"/>
    </location>
</feature>
<dbReference type="SUPFAM" id="SSF48403">
    <property type="entry name" value="Ankyrin repeat"/>
    <property type="match status" value="1"/>
</dbReference>
<dbReference type="PROSITE" id="PS50867">
    <property type="entry name" value="PRE_SET"/>
    <property type="match status" value="1"/>
</dbReference>
<evidence type="ECO:0000256" key="5">
    <source>
        <dbReference type="PROSITE-ProRule" id="PRU00023"/>
    </source>
</evidence>
<dbReference type="Proteomes" id="UP000242188">
    <property type="component" value="Unassembled WGS sequence"/>
</dbReference>
<dbReference type="InterPro" id="IPR036770">
    <property type="entry name" value="Ankyrin_rpt-contain_sf"/>
</dbReference>
<dbReference type="GO" id="GO:0005634">
    <property type="term" value="C:nucleus"/>
    <property type="evidence" value="ECO:0007669"/>
    <property type="project" value="InterPro"/>
</dbReference>
<dbReference type="Pfam" id="PF21533">
    <property type="entry name" value="EHMT1-2_CRR"/>
    <property type="match status" value="1"/>
</dbReference>
<feature type="repeat" description="ANK" evidence="5">
    <location>
        <begin position="1302"/>
        <end position="1324"/>
    </location>
</feature>
<dbReference type="PANTHER" id="PTHR46307">
    <property type="entry name" value="G9A, ISOFORM B"/>
    <property type="match status" value="1"/>
</dbReference>
<dbReference type="GO" id="GO:0032259">
    <property type="term" value="P:methylation"/>
    <property type="evidence" value="ECO:0007669"/>
    <property type="project" value="UniProtKB-KW"/>
</dbReference>
<dbReference type="InterPro" id="IPR002110">
    <property type="entry name" value="Ankyrin_rpt"/>
</dbReference>
<dbReference type="EMBL" id="NEDP02005589">
    <property type="protein sequence ID" value="OWF37464.1"/>
    <property type="molecule type" value="Genomic_DNA"/>
</dbReference>
<comment type="caution">
    <text evidence="9">The sequence shown here is derived from an EMBL/GenBank/DDBJ whole genome shotgun (WGS) entry which is preliminary data.</text>
</comment>
<dbReference type="InterPro" id="IPR046341">
    <property type="entry name" value="SET_dom_sf"/>
</dbReference>
<keyword evidence="4" id="KW-0949">S-adenosyl-L-methionine</keyword>
<feature type="compositionally biased region" description="Polar residues" evidence="6">
    <location>
        <begin position="63"/>
        <end position="74"/>
    </location>
</feature>
<feature type="compositionally biased region" description="Basic and acidic residues" evidence="6">
    <location>
        <begin position="306"/>
        <end position="316"/>
    </location>
</feature>
<comment type="subcellular location">
    <subcellularLocation>
        <location evidence="1">Chromosome</location>
    </subcellularLocation>
</comment>
<dbReference type="CDD" id="cd10543">
    <property type="entry name" value="SET_EHMT"/>
    <property type="match status" value="1"/>
</dbReference>
<dbReference type="Pfam" id="PF00856">
    <property type="entry name" value="SET"/>
    <property type="match status" value="1"/>
</dbReference>
<feature type="compositionally biased region" description="Basic and acidic residues" evidence="6">
    <location>
        <begin position="278"/>
        <end position="288"/>
    </location>
</feature>
<evidence type="ECO:0000313" key="10">
    <source>
        <dbReference type="Proteomes" id="UP000242188"/>
    </source>
</evidence>
<feature type="compositionally biased region" description="Low complexity" evidence="6">
    <location>
        <begin position="515"/>
        <end position="532"/>
    </location>
</feature>
<dbReference type="Pfam" id="PF13637">
    <property type="entry name" value="Ank_4"/>
    <property type="match status" value="1"/>
</dbReference>
<dbReference type="Pfam" id="PF05033">
    <property type="entry name" value="Pre-SET"/>
    <property type="match status" value="1"/>
</dbReference>
<reference evidence="9 10" key="1">
    <citation type="journal article" date="2017" name="Nat. Ecol. Evol.">
        <title>Scallop genome provides insights into evolution of bilaterian karyotype and development.</title>
        <authorList>
            <person name="Wang S."/>
            <person name="Zhang J."/>
            <person name="Jiao W."/>
            <person name="Li J."/>
            <person name="Xun X."/>
            <person name="Sun Y."/>
            <person name="Guo X."/>
            <person name="Huan P."/>
            <person name="Dong B."/>
            <person name="Zhang L."/>
            <person name="Hu X."/>
            <person name="Sun X."/>
            <person name="Wang J."/>
            <person name="Zhao C."/>
            <person name="Wang Y."/>
            <person name="Wang D."/>
            <person name="Huang X."/>
            <person name="Wang R."/>
            <person name="Lv J."/>
            <person name="Li Y."/>
            <person name="Zhang Z."/>
            <person name="Liu B."/>
            <person name="Lu W."/>
            <person name="Hui Y."/>
            <person name="Liang J."/>
            <person name="Zhou Z."/>
            <person name="Hou R."/>
            <person name="Li X."/>
            <person name="Liu Y."/>
            <person name="Li H."/>
            <person name="Ning X."/>
            <person name="Lin Y."/>
            <person name="Zhao L."/>
            <person name="Xing Q."/>
            <person name="Dou J."/>
            <person name="Li Y."/>
            <person name="Mao J."/>
            <person name="Guo H."/>
            <person name="Dou H."/>
            <person name="Li T."/>
            <person name="Mu C."/>
            <person name="Jiang W."/>
            <person name="Fu Q."/>
            <person name="Fu X."/>
            <person name="Miao Y."/>
            <person name="Liu J."/>
            <person name="Yu Q."/>
            <person name="Li R."/>
            <person name="Liao H."/>
            <person name="Li X."/>
            <person name="Kong Y."/>
            <person name="Jiang Z."/>
            <person name="Chourrout D."/>
            <person name="Li R."/>
            <person name="Bao Z."/>
        </authorList>
    </citation>
    <scope>NUCLEOTIDE SEQUENCE [LARGE SCALE GENOMIC DNA]</scope>
    <source>
        <strain evidence="9 10">PY_sf001</strain>
    </source>
</reference>
<keyword evidence="9" id="KW-0808">Transferase</keyword>
<feature type="compositionally biased region" description="Polar residues" evidence="6">
    <location>
        <begin position="341"/>
        <end position="355"/>
    </location>
</feature>